<dbReference type="Gene3D" id="2.60.120.310">
    <property type="entry name" value="Copper type II, ascorbate-dependent monooxygenase, N-terminal domain"/>
    <property type="match status" value="1"/>
</dbReference>
<dbReference type="InterPro" id="IPR000323">
    <property type="entry name" value="Cu2_ascorb_mOase_N"/>
</dbReference>
<evidence type="ECO:0000256" key="4">
    <source>
        <dbReference type="ARBA" id="ARBA00023157"/>
    </source>
</evidence>
<dbReference type="PROSITE" id="PS51257">
    <property type="entry name" value="PROKAR_LIPOPROTEIN"/>
    <property type="match status" value="1"/>
</dbReference>
<dbReference type="GO" id="GO:0009055">
    <property type="term" value="F:electron transfer activity"/>
    <property type="evidence" value="ECO:0007669"/>
    <property type="project" value="InterPro"/>
</dbReference>
<sequence>MMRAGSTGSWAWMGIALAAAGCGGGERGAAAGDDAPANLSYYRDIKPIFDARCAECHTTGGIAPFSLERHDAAAPWAAAIKRAVVDRTMPPWLADNACAEYEGDRSLSDEQIETIAAWVDGGAVEGDPAEEGPPLGVPAGDDLARVDLTVEMPIEYTPVEEPDDYRCFVVDWPAEGTRYVTGFRVRPGEQRTVHHVIAFVADPDQLATVDALDASDAGPGYPCFGGPGLRPRWLGAWAPGAGSVTFPPGTGIRVEAGSRLILQIHYNTLTAGKLPDRSAMDVMTESSVEREGVFQPWANPAWIDTDLMAIPAFERDVVHRWAIDPTRPLTGGEPFEIHIAGFHMHTLGRRGRLAIERADGSSECVLDIPRWDFHWQGSYKLAAPKVLNPGDRLSLECRWDNTPENQPLVDGRPQVPRDVVWGEGTTDEMCLGTFYMTRR</sequence>
<keyword evidence="5" id="KW-0325">Glycoprotein</keyword>
<dbReference type="InterPro" id="IPR036909">
    <property type="entry name" value="Cyt_c-like_dom_sf"/>
</dbReference>
<dbReference type="Gene3D" id="2.60.120.230">
    <property type="match status" value="1"/>
</dbReference>
<gene>
    <name evidence="8" type="ORF">SOCEGT47_059590</name>
</gene>
<accession>A0A4P2Q8N0</accession>
<dbReference type="GO" id="GO:0020037">
    <property type="term" value="F:heme binding"/>
    <property type="evidence" value="ECO:0007669"/>
    <property type="project" value="InterPro"/>
</dbReference>
<feature type="domain" description="Cytochrome c" evidence="7">
    <location>
        <begin position="40"/>
        <end position="123"/>
    </location>
</feature>
<evidence type="ECO:0000313" key="8">
    <source>
        <dbReference type="EMBL" id="AUX25413.1"/>
    </source>
</evidence>
<dbReference type="SUPFAM" id="SSF49742">
    <property type="entry name" value="PHM/PNGase F"/>
    <property type="match status" value="2"/>
</dbReference>
<proteinExistence type="predicted"/>
<evidence type="ECO:0000256" key="5">
    <source>
        <dbReference type="ARBA" id="ARBA00023180"/>
    </source>
</evidence>
<name>A0A4P2Q8N0_SORCE</name>
<dbReference type="PANTHER" id="PTHR10157">
    <property type="entry name" value="DOPAMINE BETA HYDROXYLASE RELATED"/>
    <property type="match status" value="1"/>
</dbReference>
<dbReference type="EMBL" id="CP012670">
    <property type="protein sequence ID" value="AUX25413.1"/>
    <property type="molecule type" value="Genomic_DNA"/>
</dbReference>
<dbReference type="InterPro" id="IPR014784">
    <property type="entry name" value="Cu2_ascorb_mOase-like_C"/>
</dbReference>
<reference evidence="8 9" key="1">
    <citation type="submission" date="2015-09" db="EMBL/GenBank/DDBJ databases">
        <title>Sorangium comparison.</title>
        <authorList>
            <person name="Zaburannyi N."/>
            <person name="Bunk B."/>
            <person name="Overmann J."/>
            <person name="Mueller R."/>
        </authorList>
    </citation>
    <scope>NUCLEOTIDE SEQUENCE [LARGE SCALE GENOMIC DNA]</scope>
    <source>
        <strain evidence="8 9">So ceGT47</strain>
    </source>
</reference>
<keyword evidence="8" id="KW-0560">Oxidoreductase</keyword>
<dbReference type="Pfam" id="PF03712">
    <property type="entry name" value="Cu2_monoox_C"/>
    <property type="match status" value="1"/>
</dbReference>
<dbReference type="InterPro" id="IPR024548">
    <property type="entry name" value="Cu2_monoox_C"/>
</dbReference>
<evidence type="ECO:0000256" key="3">
    <source>
        <dbReference type="ARBA" id="ARBA00023004"/>
    </source>
</evidence>
<evidence type="ECO:0000256" key="1">
    <source>
        <dbReference type="ARBA" id="ARBA00022617"/>
    </source>
</evidence>
<dbReference type="InterPro" id="IPR000945">
    <property type="entry name" value="DBH-like"/>
</dbReference>
<dbReference type="PANTHER" id="PTHR10157:SF23">
    <property type="entry name" value="MOXD1 HOMOLOG 1"/>
    <property type="match status" value="1"/>
</dbReference>
<dbReference type="InterPro" id="IPR009056">
    <property type="entry name" value="Cyt_c-like_dom"/>
</dbReference>
<organism evidence="8 9">
    <name type="scientific">Sorangium cellulosum</name>
    <name type="common">Polyangium cellulosum</name>
    <dbReference type="NCBI Taxonomy" id="56"/>
    <lineage>
        <taxon>Bacteria</taxon>
        <taxon>Pseudomonadati</taxon>
        <taxon>Myxococcota</taxon>
        <taxon>Polyangia</taxon>
        <taxon>Polyangiales</taxon>
        <taxon>Polyangiaceae</taxon>
        <taxon>Sorangium</taxon>
    </lineage>
</organism>
<dbReference type="Proteomes" id="UP000295781">
    <property type="component" value="Chromosome"/>
</dbReference>
<evidence type="ECO:0000256" key="6">
    <source>
        <dbReference type="PROSITE-ProRule" id="PRU00433"/>
    </source>
</evidence>
<dbReference type="SUPFAM" id="SSF46626">
    <property type="entry name" value="Cytochrome c"/>
    <property type="match status" value="1"/>
</dbReference>
<keyword evidence="8" id="KW-0503">Monooxygenase</keyword>
<dbReference type="InterPro" id="IPR008977">
    <property type="entry name" value="PHM/PNGase_F_dom_sf"/>
</dbReference>
<keyword evidence="4" id="KW-1015">Disulfide bond</keyword>
<evidence type="ECO:0000259" key="7">
    <source>
        <dbReference type="PROSITE" id="PS51007"/>
    </source>
</evidence>
<dbReference type="GO" id="GO:0005507">
    <property type="term" value="F:copper ion binding"/>
    <property type="evidence" value="ECO:0007669"/>
    <property type="project" value="InterPro"/>
</dbReference>
<keyword evidence="2 6" id="KW-0479">Metal-binding</keyword>
<dbReference type="AlphaFoldDB" id="A0A4P2Q8N0"/>
<dbReference type="PROSITE" id="PS51007">
    <property type="entry name" value="CYTC"/>
    <property type="match status" value="1"/>
</dbReference>
<dbReference type="OrthoDB" id="258766at2"/>
<dbReference type="InterPro" id="IPR036939">
    <property type="entry name" value="Cu2_ascorb_mOase_N_sf"/>
</dbReference>
<evidence type="ECO:0000256" key="2">
    <source>
        <dbReference type="ARBA" id="ARBA00022723"/>
    </source>
</evidence>
<dbReference type="GO" id="GO:0004500">
    <property type="term" value="F:dopamine beta-monooxygenase activity"/>
    <property type="evidence" value="ECO:0007669"/>
    <property type="project" value="InterPro"/>
</dbReference>
<evidence type="ECO:0000313" key="9">
    <source>
        <dbReference type="Proteomes" id="UP000295781"/>
    </source>
</evidence>
<protein>
    <submittedName>
        <fullName evidence="8">Monooxygenase</fullName>
    </submittedName>
</protein>
<keyword evidence="1 6" id="KW-0349">Heme</keyword>
<dbReference type="Pfam" id="PF01082">
    <property type="entry name" value="Cu2_monooxygen"/>
    <property type="match status" value="1"/>
</dbReference>
<keyword evidence="3 6" id="KW-0408">Iron</keyword>